<keyword evidence="2" id="KW-0812">Transmembrane</keyword>
<organism evidence="4 5">
    <name type="scientific">Deinococcus aquaticus</name>
    <dbReference type="NCBI Taxonomy" id="328692"/>
    <lineage>
        <taxon>Bacteria</taxon>
        <taxon>Thermotogati</taxon>
        <taxon>Deinococcota</taxon>
        <taxon>Deinococci</taxon>
        <taxon>Deinococcales</taxon>
        <taxon>Deinococcaceae</taxon>
        <taxon>Deinococcus</taxon>
    </lineage>
</organism>
<evidence type="ECO:0000259" key="3">
    <source>
        <dbReference type="PROSITE" id="PS50887"/>
    </source>
</evidence>
<dbReference type="SUPFAM" id="SSF55073">
    <property type="entry name" value="Nucleotide cyclase"/>
    <property type="match status" value="1"/>
</dbReference>
<dbReference type="Pfam" id="PF00990">
    <property type="entry name" value="GGDEF"/>
    <property type="match status" value="1"/>
</dbReference>
<reference evidence="4 5" key="1">
    <citation type="submission" date="2022-12" db="EMBL/GenBank/DDBJ databases">
        <title>Genome Sequence of Deinococcus aquaticus Type Strain PB314.</title>
        <authorList>
            <person name="Albert C."/>
            <person name="Hill J."/>
            <person name="Boren L."/>
            <person name="Scholz-Ng S."/>
            <person name="Fatema N."/>
            <person name="Grosso R."/>
            <person name="Soboslay E."/>
            <person name="Tuohy J."/>
        </authorList>
    </citation>
    <scope>NUCLEOTIDE SEQUENCE [LARGE SCALE GENOMIC DNA]</scope>
    <source>
        <strain evidence="4 5">PB-314</strain>
        <plasmid evidence="4 5">pDATS01</plasmid>
    </source>
</reference>
<geneLocation type="plasmid" evidence="4 5">
    <name>pDATS01</name>
</geneLocation>
<dbReference type="Proteomes" id="UP001217044">
    <property type="component" value="Plasmid pDATS01"/>
</dbReference>
<dbReference type="CDD" id="cd01949">
    <property type="entry name" value="GGDEF"/>
    <property type="match status" value="1"/>
</dbReference>
<dbReference type="PANTHER" id="PTHR45138">
    <property type="entry name" value="REGULATORY COMPONENTS OF SENSORY TRANSDUCTION SYSTEM"/>
    <property type="match status" value="1"/>
</dbReference>
<dbReference type="SMART" id="SM00267">
    <property type="entry name" value="GGDEF"/>
    <property type="match status" value="1"/>
</dbReference>
<feature type="domain" description="GGDEF" evidence="3">
    <location>
        <begin position="217"/>
        <end position="342"/>
    </location>
</feature>
<accession>A0ABY7V4X6</accession>
<keyword evidence="4" id="KW-0614">Plasmid</keyword>
<dbReference type="InterPro" id="IPR043128">
    <property type="entry name" value="Rev_trsase/Diguanyl_cyclase"/>
</dbReference>
<evidence type="ECO:0000313" key="5">
    <source>
        <dbReference type="Proteomes" id="UP001217044"/>
    </source>
</evidence>
<sequence>MESSTERTHRTYYLWACAFGLLTTGLLTTQALFSDFPERLYFLVTQPLIALFCAVAMGIVSVQRRTVVSLEKMALVVITLTAMSRLPFDLLYLGHVPPGAEGQLLTGLLMCAVMGFLTLGSRAATAFVTSVYLSHTGLMLWNDLANDGRWLNTLATQLALGTLLLLMAALFRFRIGYAQASSDRDTLQSLAVTDALTGLLNRRGGEHSLNALSGSDRGYLLALADVDDFKALNDQFGHPEGDRVLRALADGLRRADFAARWGGEEFLIVLDLPCERARLELRHLTDHTHQRASGLLPRPITLSVGATWVEPGQPWQDALQDADRALYRAKTAGKNRIEFTRLCTSPGRAAHTRSSDETGLELAGPT</sequence>
<feature type="transmembrane region" description="Helical" evidence="2">
    <location>
        <begin position="154"/>
        <end position="173"/>
    </location>
</feature>
<feature type="transmembrane region" description="Helical" evidence="2">
    <location>
        <begin position="12"/>
        <end position="33"/>
    </location>
</feature>
<dbReference type="InterPro" id="IPR029787">
    <property type="entry name" value="Nucleotide_cyclase"/>
</dbReference>
<evidence type="ECO:0000256" key="2">
    <source>
        <dbReference type="SAM" id="Phobius"/>
    </source>
</evidence>
<keyword evidence="2" id="KW-1133">Transmembrane helix</keyword>
<keyword evidence="2" id="KW-0472">Membrane</keyword>
<dbReference type="RefSeq" id="WP_273991039.1">
    <property type="nucleotide sequence ID" value="NZ_BAABQT010000004.1"/>
</dbReference>
<dbReference type="InterPro" id="IPR000160">
    <property type="entry name" value="GGDEF_dom"/>
</dbReference>
<evidence type="ECO:0000313" key="4">
    <source>
        <dbReference type="EMBL" id="WDA60257.1"/>
    </source>
</evidence>
<feature type="region of interest" description="Disordered" evidence="1">
    <location>
        <begin position="347"/>
        <end position="366"/>
    </location>
</feature>
<dbReference type="InterPro" id="IPR050469">
    <property type="entry name" value="Diguanylate_Cyclase"/>
</dbReference>
<dbReference type="NCBIfam" id="TIGR00254">
    <property type="entry name" value="GGDEF"/>
    <property type="match status" value="1"/>
</dbReference>
<keyword evidence="5" id="KW-1185">Reference proteome</keyword>
<dbReference type="EMBL" id="CP115166">
    <property type="protein sequence ID" value="WDA60257.1"/>
    <property type="molecule type" value="Genomic_DNA"/>
</dbReference>
<protein>
    <submittedName>
        <fullName evidence="4">GGDEF domain-containing protein</fullName>
    </submittedName>
</protein>
<dbReference type="PROSITE" id="PS50887">
    <property type="entry name" value="GGDEF"/>
    <property type="match status" value="1"/>
</dbReference>
<gene>
    <name evidence="4" type="ORF">M8445_16315</name>
</gene>
<feature type="transmembrane region" description="Helical" evidence="2">
    <location>
        <begin position="100"/>
        <end position="117"/>
    </location>
</feature>
<evidence type="ECO:0000256" key="1">
    <source>
        <dbReference type="SAM" id="MobiDB-lite"/>
    </source>
</evidence>
<dbReference type="Gene3D" id="3.30.70.270">
    <property type="match status" value="1"/>
</dbReference>
<feature type="transmembrane region" description="Helical" evidence="2">
    <location>
        <begin position="39"/>
        <end position="62"/>
    </location>
</feature>
<dbReference type="PANTHER" id="PTHR45138:SF9">
    <property type="entry name" value="DIGUANYLATE CYCLASE DGCM-RELATED"/>
    <property type="match status" value="1"/>
</dbReference>
<proteinExistence type="predicted"/>
<feature type="transmembrane region" description="Helical" evidence="2">
    <location>
        <begin position="74"/>
        <end position="94"/>
    </location>
</feature>
<name>A0ABY7V4X6_9DEIO</name>